<sequence>MSKRILIIDDEEDIRDITQLGLEMSVGWQVLTASSGQAGLAIAAAEQPDAILLDVMMPEMDGRMTFDRLQANPQTKQIPVILMTAKIQASDTASFTDLAVAGVLTKPFRPMALAEQISLILGWD</sequence>
<dbReference type="InterPro" id="IPR050595">
    <property type="entry name" value="Bact_response_regulator"/>
</dbReference>
<dbReference type="Gene3D" id="3.40.50.2300">
    <property type="match status" value="1"/>
</dbReference>
<dbReference type="PANTHER" id="PTHR44591:SF22">
    <property type="entry name" value="CHEY SUBFAMILY"/>
    <property type="match status" value="1"/>
</dbReference>
<accession>B8HL54</accession>
<dbReference type="InterPro" id="IPR011006">
    <property type="entry name" value="CheY-like_superfamily"/>
</dbReference>
<gene>
    <name evidence="4" type="ordered locus">Cyan7425_2946</name>
</gene>
<protein>
    <submittedName>
        <fullName evidence="4">Response regulator receiver protein</fullName>
    </submittedName>
</protein>
<dbReference type="Pfam" id="PF00072">
    <property type="entry name" value="Response_reg"/>
    <property type="match status" value="1"/>
</dbReference>
<dbReference type="CDD" id="cd17552">
    <property type="entry name" value="REC_RR468-like"/>
    <property type="match status" value="1"/>
</dbReference>
<dbReference type="KEGG" id="cyn:Cyan7425_2946"/>
<dbReference type="PANTHER" id="PTHR44591">
    <property type="entry name" value="STRESS RESPONSE REGULATOR PROTEIN 1"/>
    <property type="match status" value="1"/>
</dbReference>
<dbReference type="SUPFAM" id="SSF52172">
    <property type="entry name" value="CheY-like"/>
    <property type="match status" value="1"/>
</dbReference>
<dbReference type="OrthoDB" id="487748at2"/>
<organism evidence="4">
    <name type="scientific">Cyanothece sp. (strain PCC 7425 / ATCC 29141)</name>
    <dbReference type="NCBI Taxonomy" id="395961"/>
    <lineage>
        <taxon>Bacteria</taxon>
        <taxon>Bacillati</taxon>
        <taxon>Cyanobacteriota</taxon>
        <taxon>Cyanophyceae</taxon>
        <taxon>Gomontiellales</taxon>
        <taxon>Cyanothecaceae</taxon>
        <taxon>Cyanothece</taxon>
    </lineage>
</organism>
<dbReference type="AlphaFoldDB" id="B8HL54"/>
<feature type="modified residue" description="4-aspartylphosphate" evidence="2">
    <location>
        <position position="54"/>
    </location>
</feature>
<evidence type="ECO:0000313" key="4">
    <source>
        <dbReference type="EMBL" id="ACL45286.1"/>
    </source>
</evidence>
<dbReference type="STRING" id="395961.Cyan7425_2946"/>
<reference evidence="4" key="1">
    <citation type="submission" date="2009-01" db="EMBL/GenBank/DDBJ databases">
        <title>Complete sequence of chromosome Cyanothece sp. PCC 7425.</title>
        <authorList>
            <consortium name="US DOE Joint Genome Institute"/>
            <person name="Lucas S."/>
            <person name="Copeland A."/>
            <person name="Lapidus A."/>
            <person name="Glavina del Rio T."/>
            <person name="Dalin E."/>
            <person name="Tice H."/>
            <person name="Bruce D."/>
            <person name="Goodwin L."/>
            <person name="Pitluck S."/>
            <person name="Sims D."/>
            <person name="Meineke L."/>
            <person name="Brettin T."/>
            <person name="Detter J.C."/>
            <person name="Han C."/>
            <person name="Larimer F."/>
            <person name="Land M."/>
            <person name="Hauser L."/>
            <person name="Kyrpides N."/>
            <person name="Ovchinnikova G."/>
            <person name="Liberton M."/>
            <person name="Stoeckel J."/>
            <person name="Banerjee A."/>
            <person name="Singh A."/>
            <person name="Page L."/>
            <person name="Sato H."/>
            <person name="Zhao L."/>
            <person name="Sherman L."/>
            <person name="Pakrasi H."/>
            <person name="Richardson P."/>
        </authorList>
    </citation>
    <scope>NUCLEOTIDE SEQUENCE</scope>
    <source>
        <strain evidence="4">PCC 7425</strain>
    </source>
</reference>
<feature type="domain" description="Response regulatory" evidence="3">
    <location>
        <begin position="4"/>
        <end position="121"/>
    </location>
</feature>
<evidence type="ECO:0000256" key="2">
    <source>
        <dbReference type="PROSITE-ProRule" id="PRU00169"/>
    </source>
</evidence>
<dbReference type="eggNOG" id="COG0745">
    <property type="taxonomic scope" value="Bacteria"/>
</dbReference>
<dbReference type="GO" id="GO:0000160">
    <property type="term" value="P:phosphorelay signal transduction system"/>
    <property type="evidence" value="ECO:0007669"/>
    <property type="project" value="InterPro"/>
</dbReference>
<dbReference type="HOGENOM" id="CLU_000445_69_17_3"/>
<dbReference type="EMBL" id="CP001344">
    <property type="protein sequence ID" value="ACL45286.1"/>
    <property type="molecule type" value="Genomic_DNA"/>
</dbReference>
<dbReference type="InterPro" id="IPR001789">
    <property type="entry name" value="Sig_transdc_resp-reg_receiver"/>
</dbReference>
<evidence type="ECO:0000256" key="1">
    <source>
        <dbReference type="ARBA" id="ARBA00022553"/>
    </source>
</evidence>
<proteinExistence type="predicted"/>
<name>B8HL54_CYAP4</name>
<dbReference type="PROSITE" id="PS50110">
    <property type="entry name" value="RESPONSE_REGULATORY"/>
    <property type="match status" value="1"/>
</dbReference>
<dbReference type="SMART" id="SM00448">
    <property type="entry name" value="REC"/>
    <property type="match status" value="1"/>
</dbReference>
<keyword evidence="1 2" id="KW-0597">Phosphoprotein</keyword>
<evidence type="ECO:0000259" key="3">
    <source>
        <dbReference type="PROSITE" id="PS50110"/>
    </source>
</evidence>